<dbReference type="EMBL" id="NBIV01000058">
    <property type="protein sequence ID" value="PXF45541.1"/>
    <property type="molecule type" value="Genomic_DNA"/>
</dbReference>
<comment type="caution">
    <text evidence="2">The sequence shown here is derived from an EMBL/GenBank/DDBJ whole genome shotgun (WGS) entry which is preliminary data.</text>
</comment>
<reference evidence="2 3" key="1">
    <citation type="journal article" date="2018" name="Mol. Biol. Evol.">
        <title>Analysis of the draft genome of the red seaweed Gracilariopsis chorda provides insights into genome size evolution in Rhodophyta.</title>
        <authorList>
            <person name="Lee J."/>
            <person name="Yang E.C."/>
            <person name="Graf L."/>
            <person name="Yang J.H."/>
            <person name="Qiu H."/>
            <person name="Zel Zion U."/>
            <person name="Chan C.X."/>
            <person name="Stephens T.G."/>
            <person name="Weber A.P.M."/>
            <person name="Boo G.H."/>
            <person name="Boo S.M."/>
            <person name="Kim K.M."/>
            <person name="Shin Y."/>
            <person name="Jung M."/>
            <person name="Lee S.J."/>
            <person name="Yim H.S."/>
            <person name="Lee J.H."/>
            <person name="Bhattacharya D."/>
            <person name="Yoon H.S."/>
        </authorList>
    </citation>
    <scope>NUCLEOTIDE SEQUENCE [LARGE SCALE GENOMIC DNA]</scope>
    <source>
        <strain evidence="2 3">SKKU-2015</strain>
        <tissue evidence="2">Whole body</tissue>
    </source>
</reference>
<dbReference type="AlphaFoldDB" id="A0A2V3ITU0"/>
<evidence type="ECO:0000256" key="1">
    <source>
        <dbReference type="SAM" id="MobiDB-lite"/>
    </source>
</evidence>
<proteinExistence type="predicted"/>
<gene>
    <name evidence="2" type="ORF">BWQ96_04679</name>
</gene>
<accession>A0A2V3ITU0</accession>
<organism evidence="2 3">
    <name type="scientific">Gracilariopsis chorda</name>
    <dbReference type="NCBI Taxonomy" id="448386"/>
    <lineage>
        <taxon>Eukaryota</taxon>
        <taxon>Rhodophyta</taxon>
        <taxon>Florideophyceae</taxon>
        <taxon>Rhodymeniophycidae</taxon>
        <taxon>Gracilariales</taxon>
        <taxon>Gracilariaceae</taxon>
        <taxon>Gracilariopsis</taxon>
    </lineage>
</organism>
<name>A0A2V3ITU0_9FLOR</name>
<dbReference type="Proteomes" id="UP000247409">
    <property type="component" value="Unassembled WGS sequence"/>
</dbReference>
<dbReference type="OrthoDB" id="6157326at2759"/>
<evidence type="ECO:0000313" key="3">
    <source>
        <dbReference type="Proteomes" id="UP000247409"/>
    </source>
</evidence>
<protein>
    <submittedName>
        <fullName evidence="2">Uncharacterized protein</fullName>
    </submittedName>
</protein>
<keyword evidence="3" id="KW-1185">Reference proteome</keyword>
<sequence length="197" mass="22917">MNDSHSAADIPRSKQQNLSDDVEPTFPKPKERETSGNDSNFSSHTKLKRFRVPETFDLFLLRAVRKKDAHIPKWGELESFYERVLETFLKRVPSTVFIYMNRPSTKTLIDRFKRLVSMRRADNTRSMASSGIAETYGEKESLLDDLILEMDDRAEATRLIKEEQNMKEQRLIRAGESIRERALKRSSITDRSDSTRS</sequence>
<evidence type="ECO:0000313" key="2">
    <source>
        <dbReference type="EMBL" id="PXF45541.1"/>
    </source>
</evidence>
<feature type="region of interest" description="Disordered" evidence="1">
    <location>
        <begin position="1"/>
        <end position="44"/>
    </location>
</feature>